<dbReference type="PROSITE" id="PS50112">
    <property type="entry name" value="PAS"/>
    <property type="match status" value="1"/>
</dbReference>
<dbReference type="InterPro" id="IPR035965">
    <property type="entry name" value="PAS-like_dom_sf"/>
</dbReference>
<dbReference type="GO" id="GO:0006355">
    <property type="term" value="P:regulation of DNA-templated transcription"/>
    <property type="evidence" value="ECO:0007669"/>
    <property type="project" value="InterPro"/>
</dbReference>
<dbReference type="Gene3D" id="3.30.565.10">
    <property type="entry name" value="Histidine kinase-like ATPase, C-terminal domain"/>
    <property type="match status" value="1"/>
</dbReference>
<evidence type="ECO:0000256" key="6">
    <source>
        <dbReference type="SAM" id="Coils"/>
    </source>
</evidence>
<dbReference type="SMART" id="SM00091">
    <property type="entry name" value="PAS"/>
    <property type="match status" value="1"/>
</dbReference>
<keyword evidence="4" id="KW-0418">Kinase</keyword>
<protein>
    <recommendedName>
        <fullName evidence="2">histidine kinase</fullName>
        <ecNumber evidence="2">2.7.13.3</ecNumber>
    </recommendedName>
</protein>
<dbReference type="KEGG" id="sfc:Spiaf_0367"/>
<dbReference type="InterPro" id="IPR013767">
    <property type="entry name" value="PAS_fold"/>
</dbReference>
<dbReference type="AlphaFoldDB" id="H9UG29"/>
<evidence type="ECO:0000256" key="5">
    <source>
        <dbReference type="ARBA" id="ARBA00023012"/>
    </source>
</evidence>
<dbReference type="SUPFAM" id="SSF47384">
    <property type="entry name" value="Homodimeric domain of signal transducing histidine kinase"/>
    <property type="match status" value="1"/>
</dbReference>
<dbReference type="SUPFAM" id="SSF55874">
    <property type="entry name" value="ATPase domain of HSP90 chaperone/DNA topoisomerase II/histidine kinase"/>
    <property type="match status" value="1"/>
</dbReference>
<dbReference type="Pfam" id="PF00512">
    <property type="entry name" value="HisKA"/>
    <property type="match status" value="1"/>
</dbReference>
<comment type="catalytic activity">
    <reaction evidence="1">
        <text>ATP + protein L-histidine = ADP + protein N-phospho-L-histidine.</text>
        <dbReference type="EC" id="2.7.13.3"/>
    </reaction>
</comment>
<keyword evidence="11" id="KW-1185">Reference proteome</keyword>
<dbReference type="InterPro" id="IPR003661">
    <property type="entry name" value="HisK_dim/P_dom"/>
</dbReference>
<proteinExistence type="predicted"/>
<keyword evidence="3" id="KW-0808">Transferase</keyword>
<keyword evidence="6" id="KW-0175">Coiled coil</keyword>
<reference evidence="11" key="1">
    <citation type="journal article" date="2013" name="Stand. Genomic Sci.">
        <title>Complete genome sequence of the halophilic bacterium Spirochaeta africana type strain (Z-7692(T)) from the alkaline Lake Magadi in the East African Rift.</title>
        <authorList>
            <person name="Liolos K."/>
            <person name="Abt B."/>
            <person name="Scheuner C."/>
            <person name="Teshima H."/>
            <person name="Held B."/>
            <person name="Lapidus A."/>
            <person name="Nolan M."/>
            <person name="Lucas S."/>
            <person name="Deshpande S."/>
            <person name="Cheng J.F."/>
            <person name="Tapia R."/>
            <person name="Goodwin L.A."/>
            <person name="Pitluck S."/>
            <person name="Pagani I."/>
            <person name="Ivanova N."/>
            <person name="Mavromatis K."/>
            <person name="Mikhailova N."/>
            <person name="Huntemann M."/>
            <person name="Pati A."/>
            <person name="Chen A."/>
            <person name="Palaniappan K."/>
            <person name="Land M."/>
            <person name="Rohde M."/>
            <person name="Tindall B.J."/>
            <person name="Detter J.C."/>
            <person name="Goker M."/>
            <person name="Bristow J."/>
            <person name="Eisen J.A."/>
            <person name="Markowitz V."/>
            <person name="Hugenholtz P."/>
            <person name="Woyke T."/>
            <person name="Klenk H.P."/>
            <person name="Kyrpides N.C."/>
        </authorList>
    </citation>
    <scope>NUCLEOTIDE SEQUENCE</scope>
    <source>
        <strain evidence="11">ATCC 700263 / DSM 8902 / Z-7692</strain>
    </source>
</reference>
<feature type="domain" description="PAC" evidence="9">
    <location>
        <begin position="88"/>
        <end position="139"/>
    </location>
</feature>
<dbReference type="RefSeq" id="WP_014454470.1">
    <property type="nucleotide sequence ID" value="NC_017098.1"/>
</dbReference>
<evidence type="ECO:0000259" key="9">
    <source>
        <dbReference type="PROSITE" id="PS50113"/>
    </source>
</evidence>
<gene>
    <name evidence="10" type="ordered locus">Spiaf_0367</name>
</gene>
<dbReference type="Proteomes" id="UP000007383">
    <property type="component" value="Chromosome"/>
</dbReference>
<evidence type="ECO:0000256" key="1">
    <source>
        <dbReference type="ARBA" id="ARBA00000085"/>
    </source>
</evidence>
<evidence type="ECO:0000259" key="8">
    <source>
        <dbReference type="PROSITE" id="PS50112"/>
    </source>
</evidence>
<accession>H9UG29</accession>
<evidence type="ECO:0000259" key="7">
    <source>
        <dbReference type="PROSITE" id="PS50109"/>
    </source>
</evidence>
<dbReference type="NCBIfam" id="TIGR00229">
    <property type="entry name" value="sensory_box"/>
    <property type="match status" value="1"/>
</dbReference>
<feature type="domain" description="PAS" evidence="8">
    <location>
        <begin position="15"/>
        <end position="84"/>
    </location>
</feature>
<dbReference type="EMBL" id="CP003282">
    <property type="protein sequence ID" value="AFG36472.1"/>
    <property type="molecule type" value="Genomic_DNA"/>
</dbReference>
<evidence type="ECO:0000313" key="11">
    <source>
        <dbReference type="Proteomes" id="UP000007383"/>
    </source>
</evidence>
<feature type="coiled-coil region" evidence="6">
    <location>
        <begin position="130"/>
        <end position="171"/>
    </location>
</feature>
<dbReference type="OrthoDB" id="371250at2"/>
<dbReference type="Gene3D" id="1.10.287.130">
    <property type="match status" value="1"/>
</dbReference>
<dbReference type="eggNOG" id="COG5000">
    <property type="taxonomic scope" value="Bacteria"/>
</dbReference>
<dbReference type="InterPro" id="IPR036097">
    <property type="entry name" value="HisK_dim/P_sf"/>
</dbReference>
<dbReference type="CDD" id="cd00075">
    <property type="entry name" value="HATPase"/>
    <property type="match status" value="1"/>
</dbReference>
<sequence length="398" mass="44926">MANGTNSSQTAAPGSADRLYKIIESTPVGICITDKGGIFEYVNPTYCRLYGYSESELVGNHFTMVVPEGNRDYLSQLHDDFMQQTVELRGEWAVQRRDGSIMNILADASYILDVDNEPKKVTFVMDITRRKQMEVELERTVSQLNQEIEERKQLERTKDEVEKMMRHDLRNPLNAILIATQLLMSHDLDEQQRGLVNMIQDSGQKLNYMISSSIDFIRMEEGTYHLKPRRLRVTDLVRTVMQETLPAREASEVTVSLLLDGAPMPGDAGCALEGERIHLENLFSNLLRNAIEASPQGSEVVWETLDRGDSLEFRIHNEGVIPLEIRSEFFKRFSTSGKRNGTGLGTHIAKLITSAHGGTIRFETGLEQGTTLFVELPVQQPLDESSEDFFYRSAGQTG</sequence>
<dbReference type="STRING" id="889378.Spiaf_0367"/>
<dbReference type="Pfam" id="PF00989">
    <property type="entry name" value="PAS"/>
    <property type="match status" value="1"/>
</dbReference>
<dbReference type="GO" id="GO:0000155">
    <property type="term" value="F:phosphorelay sensor kinase activity"/>
    <property type="evidence" value="ECO:0007669"/>
    <property type="project" value="InterPro"/>
</dbReference>
<name>H9UG29_SPIAZ</name>
<dbReference type="SMART" id="SM00388">
    <property type="entry name" value="HisKA"/>
    <property type="match status" value="1"/>
</dbReference>
<dbReference type="SMART" id="SM00387">
    <property type="entry name" value="HATPase_c"/>
    <property type="match status" value="1"/>
</dbReference>
<dbReference type="InterPro" id="IPR050736">
    <property type="entry name" value="Sensor_HK_Regulatory"/>
</dbReference>
<dbReference type="Pfam" id="PF02518">
    <property type="entry name" value="HATPase_c"/>
    <property type="match status" value="1"/>
</dbReference>
<keyword evidence="5" id="KW-0902">Two-component regulatory system</keyword>
<dbReference type="PROSITE" id="PS50109">
    <property type="entry name" value="HIS_KIN"/>
    <property type="match status" value="1"/>
</dbReference>
<dbReference type="PROSITE" id="PS50113">
    <property type="entry name" value="PAC"/>
    <property type="match status" value="1"/>
</dbReference>
<dbReference type="PATRIC" id="fig|889378.3.peg.371"/>
<evidence type="ECO:0000256" key="4">
    <source>
        <dbReference type="ARBA" id="ARBA00022777"/>
    </source>
</evidence>
<dbReference type="CDD" id="cd00130">
    <property type="entry name" value="PAS"/>
    <property type="match status" value="1"/>
</dbReference>
<feature type="domain" description="Histidine kinase" evidence="7">
    <location>
        <begin position="164"/>
        <end position="380"/>
    </location>
</feature>
<organism evidence="10 11">
    <name type="scientific">Spirochaeta africana (strain ATCC 700263 / DSM 8902 / Z-7692)</name>
    <dbReference type="NCBI Taxonomy" id="889378"/>
    <lineage>
        <taxon>Bacteria</taxon>
        <taxon>Pseudomonadati</taxon>
        <taxon>Spirochaetota</taxon>
        <taxon>Spirochaetia</taxon>
        <taxon>Spirochaetales</taxon>
        <taxon>Spirochaetaceae</taxon>
        <taxon>Spirochaeta</taxon>
    </lineage>
</organism>
<evidence type="ECO:0000313" key="10">
    <source>
        <dbReference type="EMBL" id="AFG36472.1"/>
    </source>
</evidence>
<evidence type="ECO:0000256" key="2">
    <source>
        <dbReference type="ARBA" id="ARBA00012438"/>
    </source>
</evidence>
<dbReference type="EC" id="2.7.13.3" evidence="2"/>
<dbReference type="InterPro" id="IPR036890">
    <property type="entry name" value="HATPase_C_sf"/>
</dbReference>
<evidence type="ECO:0000256" key="3">
    <source>
        <dbReference type="ARBA" id="ARBA00022679"/>
    </source>
</evidence>
<dbReference type="SUPFAM" id="SSF55785">
    <property type="entry name" value="PYP-like sensor domain (PAS domain)"/>
    <property type="match status" value="1"/>
</dbReference>
<dbReference type="HOGENOM" id="CLU_648491_0_0_12"/>
<dbReference type="PANTHER" id="PTHR43711">
    <property type="entry name" value="TWO-COMPONENT HISTIDINE KINASE"/>
    <property type="match status" value="1"/>
</dbReference>
<dbReference type="InterPro" id="IPR005467">
    <property type="entry name" value="His_kinase_dom"/>
</dbReference>
<dbReference type="InterPro" id="IPR003594">
    <property type="entry name" value="HATPase_dom"/>
</dbReference>
<dbReference type="InterPro" id="IPR000700">
    <property type="entry name" value="PAS-assoc_C"/>
</dbReference>
<dbReference type="Gene3D" id="3.30.450.20">
    <property type="entry name" value="PAS domain"/>
    <property type="match status" value="1"/>
</dbReference>
<dbReference type="PANTHER" id="PTHR43711:SF31">
    <property type="entry name" value="HISTIDINE KINASE"/>
    <property type="match status" value="1"/>
</dbReference>
<dbReference type="CDD" id="cd00082">
    <property type="entry name" value="HisKA"/>
    <property type="match status" value="1"/>
</dbReference>
<dbReference type="InterPro" id="IPR000014">
    <property type="entry name" value="PAS"/>
</dbReference>